<dbReference type="GO" id="GO:0016491">
    <property type="term" value="F:oxidoreductase activity"/>
    <property type="evidence" value="ECO:0007669"/>
    <property type="project" value="InterPro"/>
</dbReference>
<dbReference type="eggNOG" id="COG0656">
    <property type="taxonomic scope" value="Bacteria"/>
</dbReference>
<name>I4A9P4_DESDJ</name>
<reference evidence="6" key="1">
    <citation type="submission" date="2012-06" db="EMBL/GenBank/DDBJ databases">
        <title>Complete sequence of Desulfitobacterium dehalogenans ATCC 51507.</title>
        <authorList>
            <person name="Lucas S."/>
            <person name="Han J."/>
            <person name="Lapidus A."/>
            <person name="Cheng J.-F."/>
            <person name="Goodwin L."/>
            <person name="Pitluck S."/>
            <person name="Peters L."/>
            <person name="Ovchinnikova G."/>
            <person name="Teshima H."/>
            <person name="Detter J.C."/>
            <person name="Han C."/>
            <person name="Tapia R."/>
            <person name="Land M."/>
            <person name="Hauser L."/>
            <person name="Kyrpides N."/>
            <person name="Ivanova N."/>
            <person name="Pagani I."/>
            <person name="Kruse T."/>
            <person name="de Vos W.M."/>
            <person name="Smidt H."/>
            <person name="Woyke T."/>
        </authorList>
    </citation>
    <scope>NUCLEOTIDE SEQUENCE [LARGE SCALE GENOMIC DNA]</scope>
    <source>
        <strain evidence="6">ATCC 51507 / DSM 9161 / JW/IU-DC1</strain>
    </source>
</reference>
<evidence type="ECO:0000256" key="1">
    <source>
        <dbReference type="PIRSR" id="PIRSR000097-1"/>
    </source>
</evidence>
<dbReference type="Proteomes" id="UP000006053">
    <property type="component" value="Chromosome"/>
</dbReference>
<evidence type="ECO:0000256" key="3">
    <source>
        <dbReference type="PIRSR" id="PIRSR000097-3"/>
    </source>
</evidence>
<dbReference type="InterPro" id="IPR020471">
    <property type="entry name" value="AKR"/>
</dbReference>
<dbReference type="RefSeq" id="WP_014794163.1">
    <property type="nucleotide sequence ID" value="NC_018017.1"/>
</dbReference>
<evidence type="ECO:0000256" key="2">
    <source>
        <dbReference type="PIRSR" id="PIRSR000097-2"/>
    </source>
</evidence>
<dbReference type="HOGENOM" id="CLU_023205_2_3_9"/>
<gene>
    <name evidence="5" type="ordered locus">Desde_2341</name>
</gene>
<accession>I4A9P4</accession>
<organism evidence="5 6">
    <name type="scientific">Desulfitobacterium dehalogenans (strain ATCC 51507 / DSM 9161 / JW/IU-DC1)</name>
    <dbReference type="NCBI Taxonomy" id="756499"/>
    <lineage>
        <taxon>Bacteria</taxon>
        <taxon>Bacillati</taxon>
        <taxon>Bacillota</taxon>
        <taxon>Clostridia</taxon>
        <taxon>Eubacteriales</taxon>
        <taxon>Desulfitobacteriaceae</taxon>
        <taxon>Desulfitobacterium</taxon>
    </lineage>
</organism>
<dbReference type="KEGG" id="ddh:Desde_2341"/>
<dbReference type="PRINTS" id="PR00069">
    <property type="entry name" value="ALDKETRDTASE"/>
</dbReference>
<dbReference type="EMBL" id="CP003348">
    <property type="protein sequence ID" value="AFM00679.1"/>
    <property type="molecule type" value="Genomic_DNA"/>
</dbReference>
<dbReference type="PANTHER" id="PTHR43638:SF3">
    <property type="entry name" value="ALDEHYDE REDUCTASE"/>
    <property type="match status" value="1"/>
</dbReference>
<dbReference type="Pfam" id="PF00248">
    <property type="entry name" value="Aldo_ket_red"/>
    <property type="match status" value="1"/>
</dbReference>
<dbReference type="PIRSF" id="PIRSF000097">
    <property type="entry name" value="AKR"/>
    <property type="match status" value="1"/>
</dbReference>
<dbReference type="STRING" id="756499.Desde_2341"/>
<proteinExistence type="predicted"/>
<dbReference type="AlphaFoldDB" id="I4A9P4"/>
<evidence type="ECO:0000259" key="4">
    <source>
        <dbReference type="Pfam" id="PF00248"/>
    </source>
</evidence>
<dbReference type="PANTHER" id="PTHR43638">
    <property type="entry name" value="OXIDOREDUCTASE, ALDO/KETO REDUCTASE FAMILY PROTEIN"/>
    <property type="match status" value="1"/>
</dbReference>
<evidence type="ECO:0000313" key="6">
    <source>
        <dbReference type="Proteomes" id="UP000006053"/>
    </source>
</evidence>
<protein>
    <submittedName>
        <fullName evidence="5">Aldo/keto reductase, diketogulonate reductase</fullName>
    </submittedName>
</protein>
<dbReference type="InterPro" id="IPR036812">
    <property type="entry name" value="NAD(P)_OxRdtase_dom_sf"/>
</dbReference>
<evidence type="ECO:0000313" key="5">
    <source>
        <dbReference type="EMBL" id="AFM00679.1"/>
    </source>
</evidence>
<feature type="active site" description="Proton donor" evidence="1">
    <location>
        <position position="59"/>
    </location>
</feature>
<keyword evidence="6" id="KW-1185">Reference proteome</keyword>
<dbReference type="Gene3D" id="3.20.20.100">
    <property type="entry name" value="NADP-dependent oxidoreductase domain"/>
    <property type="match status" value="1"/>
</dbReference>
<dbReference type="OrthoDB" id="9804790at2"/>
<feature type="site" description="Lowers pKa of active site Tyr" evidence="3">
    <location>
        <position position="85"/>
    </location>
</feature>
<dbReference type="SUPFAM" id="SSF51430">
    <property type="entry name" value="NAD(P)-linked oxidoreductase"/>
    <property type="match status" value="1"/>
</dbReference>
<reference evidence="5 6" key="2">
    <citation type="journal article" date="2015" name="J. Bacteriol.">
        <title>Genomic, proteomic, and biochemical analysis of the organohalide respiratory pathway in Desulfitobacterium dehalogenans.</title>
        <authorList>
            <person name="Kruse T."/>
            <person name="van de Pas B.A."/>
            <person name="Atteia A."/>
            <person name="Krab K."/>
            <person name="Hagen W.R."/>
            <person name="Goodwin L."/>
            <person name="Chain P."/>
            <person name="Boeren S."/>
            <person name="Maphosa F."/>
            <person name="Schraa G."/>
            <person name="de Vos W.M."/>
            <person name="van der Oost J."/>
            <person name="Smidt H."/>
            <person name="Stams A.J."/>
        </authorList>
    </citation>
    <scope>NUCLEOTIDE SEQUENCE [LARGE SCALE GENOMIC DNA]</scope>
    <source>
        <strain evidence="6">ATCC 51507 / DSM 9161 / JW/IU-DC1</strain>
    </source>
</reference>
<feature type="binding site" evidence="2">
    <location>
        <position position="118"/>
    </location>
    <ligand>
        <name>substrate</name>
    </ligand>
</feature>
<dbReference type="CDD" id="cd19138">
    <property type="entry name" value="AKR_YeaE"/>
    <property type="match status" value="1"/>
</dbReference>
<feature type="domain" description="NADP-dependent oxidoreductase" evidence="4">
    <location>
        <begin position="20"/>
        <end position="276"/>
    </location>
</feature>
<sequence>MNHKKITKEVLLPDGTKLPKLGQGTWYMGEKSRLWQQEVKALAMGIEWGMTLIDTAEMYGDGAAEELVGEAIKPYPRETLHIVSKVYPHHAGRKNIFKSCEASLRRLGIDYLDLYLLHWRGNIPLAETVECMNELVAQGKINHWGVSNFDTEDMKELWQIPGGDSCSTNQVLYHLNSRGTEYDLQPWLKAHQVPMMAYCPMAHNLSTRQKIARSPLVQEIAQNYGITVEQILLYFVLQQENVIAIPKASQLNHVKDNAQVYNISIDEEDWHRIDSAFPAPQQKTYLNIL</sequence>
<dbReference type="InterPro" id="IPR023210">
    <property type="entry name" value="NADP_OxRdtase_dom"/>
</dbReference>